<feature type="domain" description="LNS2/PITP" evidence="6">
    <location>
        <begin position="687"/>
        <end position="843"/>
    </location>
</feature>
<dbReference type="Gramene" id="OIT40489">
    <property type="protein sequence ID" value="OIT40489"/>
    <property type="gene ID" value="A4A49_04002"/>
</dbReference>
<dbReference type="InterPro" id="IPR036412">
    <property type="entry name" value="HAD-like_sf"/>
</dbReference>
<dbReference type="InterPro" id="IPR031315">
    <property type="entry name" value="LNS2/PITP"/>
</dbReference>
<evidence type="ECO:0000256" key="2">
    <source>
        <dbReference type="ARBA" id="ARBA00005476"/>
    </source>
</evidence>
<dbReference type="InterPro" id="IPR026058">
    <property type="entry name" value="LIPIN"/>
</dbReference>
<dbReference type="InterPro" id="IPR007651">
    <property type="entry name" value="Lipin_N"/>
</dbReference>
<feature type="compositionally biased region" description="Basic and acidic residues" evidence="5">
    <location>
        <begin position="101"/>
        <end position="113"/>
    </location>
</feature>
<feature type="compositionally biased region" description="Polar residues" evidence="5">
    <location>
        <begin position="611"/>
        <end position="625"/>
    </location>
</feature>
<feature type="region of interest" description="Disordered" evidence="5">
    <location>
        <begin position="387"/>
        <end position="406"/>
    </location>
</feature>
<feature type="region of interest" description="Disordered" evidence="5">
    <location>
        <begin position="600"/>
        <end position="642"/>
    </location>
</feature>
<evidence type="ECO:0000256" key="3">
    <source>
        <dbReference type="ARBA" id="ARBA00012638"/>
    </source>
</evidence>
<dbReference type="AlphaFoldDB" id="A0A314LHJ6"/>
<dbReference type="SUPFAM" id="SSF56784">
    <property type="entry name" value="HAD-like"/>
    <property type="match status" value="1"/>
</dbReference>
<proteinExistence type="inferred from homology"/>
<dbReference type="EC" id="3.1.3.4" evidence="3"/>
<dbReference type="SMART" id="SM00775">
    <property type="entry name" value="LNS2"/>
    <property type="match status" value="1"/>
</dbReference>
<comment type="caution">
    <text evidence="7">The sequence shown here is derived from an EMBL/GenBank/DDBJ whole genome shotgun (WGS) entry which is preliminary data.</text>
</comment>
<dbReference type="SMR" id="A0A314LHJ6"/>
<dbReference type="Pfam" id="PF16876">
    <property type="entry name" value="Lipin_mid"/>
    <property type="match status" value="1"/>
</dbReference>
<dbReference type="PANTHER" id="PTHR12181:SF59">
    <property type="entry name" value="PHOSPHATIDATE PHOSPHATASE PAH1"/>
    <property type="match status" value="1"/>
</dbReference>
<dbReference type="InterPro" id="IPR031703">
    <property type="entry name" value="Lipin_mid"/>
</dbReference>
<reference evidence="7" key="1">
    <citation type="submission" date="2016-11" db="EMBL/GenBank/DDBJ databases">
        <title>The genome of Nicotiana attenuata.</title>
        <authorList>
            <person name="Xu S."/>
            <person name="Brockmoeller T."/>
            <person name="Gaquerel E."/>
            <person name="Navarro A."/>
            <person name="Kuhl H."/>
            <person name="Gase K."/>
            <person name="Ling Z."/>
            <person name="Zhou W."/>
            <person name="Kreitzer C."/>
            <person name="Stanke M."/>
            <person name="Tang H."/>
            <person name="Lyons E."/>
            <person name="Pandey P."/>
            <person name="Pandey S.P."/>
            <person name="Timmermann B."/>
            <person name="Baldwin I.T."/>
        </authorList>
    </citation>
    <scope>NUCLEOTIDE SEQUENCE [LARGE SCALE GENOMIC DNA]</scope>
    <source>
        <strain evidence="7">UT</strain>
    </source>
</reference>
<dbReference type="OrthoDB" id="4567at2759"/>
<feature type="region of interest" description="Disordered" evidence="5">
    <location>
        <begin position="97"/>
        <end position="145"/>
    </location>
</feature>
<evidence type="ECO:0000256" key="5">
    <source>
        <dbReference type="SAM" id="MobiDB-lite"/>
    </source>
</evidence>
<dbReference type="GeneID" id="109236738"/>
<keyword evidence="4" id="KW-0378">Hydrolase</keyword>
<evidence type="ECO:0000259" key="6">
    <source>
        <dbReference type="SMART" id="SM00775"/>
    </source>
</evidence>
<dbReference type="KEGG" id="nau:109236738"/>
<evidence type="ECO:0000313" key="7">
    <source>
        <dbReference type="EMBL" id="OIT40489.1"/>
    </source>
</evidence>
<evidence type="ECO:0000256" key="1">
    <source>
        <dbReference type="ARBA" id="ARBA00001946"/>
    </source>
</evidence>
<keyword evidence="8" id="KW-1185">Reference proteome</keyword>
<dbReference type="EMBL" id="MJEQ01000021">
    <property type="protein sequence ID" value="OIT40489.1"/>
    <property type="molecule type" value="Genomic_DNA"/>
</dbReference>
<accession>A0A314LHJ6</accession>
<evidence type="ECO:0000256" key="4">
    <source>
        <dbReference type="ARBA" id="ARBA00022801"/>
    </source>
</evidence>
<comment type="similarity">
    <text evidence="2">Belongs to the lipin family.</text>
</comment>
<dbReference type="InterPro" id="IPR013209">
    <property type="entry name" value="LNS2"/>
</dbReference>
<name>A0A314LHJ6_NICAT</name>
<dbReference type="PANTHER" id="PTHR12181">
    <property type="entry name" value="LIPIN"/>
    <property type="match status" value="1"/>
</dbReference>
<dbReference type="GO" id="GO:0008195">
    <property type="term" value="F:phosphatidate phosphatase activity"/>
    <property type="evidence" value="ECO:0007669"/>
    <property type="project" value="UniProtKB-EC"/>
</dbReference>
<evidence type="ECO:0000313" key="8">
    <source>
        <dbReference type="Proteomes" id="UP000187609"/>
    </source>
</evidence>
<feature type="compositionally biased region" description="Basic and acidic residues" evidence="5">
    <location>
        <begin position="122"/>
        <end position="135"/>
    </location>
</feature>
<dbReference type="Pfam" id="PF04571">
    <property type="entry name" value="Lipin_N"/>
    <property type="match status" value="1"/>
</dbReference>
<dbReference type="Pfam" id="PF08235">
    <property type="entry name" value="LNS2"/>
    <property type="match status" value="1"/>
</dbReference>
<dbReference type="STRING" id="49451.A0A314LHJ6"/>
<organism evidence="7 8">
    <name type="scientific">Nicotiana attenuata</name>
    <name type="common">Coyote tobacco</name>
    <dbReference type="NCBI Taxonomy" id="49451"/>
    <lineage>
        <taxon>Eukaryota</taxon>
        <taxon>Viridiplantae</taxon>
        <taxon>Streptophyta</taxon>
        <taxon>Embryophyta</taxon>
        <taxon>Tracheophyta</taxon>
        <taxon>Spermatophyta</taxon>
        <taxon>Magnoliopsida</taxon>
        <taxon>eudicotyledons</taxon>
        <taxon>Gunneridae</taxon>
        <taxon>Pentapetalae</taxon>
        <taxon>asterids</taxon>
        <taxon>lamiids</taxon>
        <taxon>Solanales</taxon>
        <taxon>Solanaceae</taxon>
        <taxon>Nicotianoideae</taxon>
        <taxon>Nicotianeae</taxon>
        <taxon>Nicotiana</taxon>
    </lineage>
</organism>
<sequence length="889" mass="98555">MNVVGKVSSFITQGVYSVATPFHPFGGAVDIIVVKQHDGTFRSTPWYVRFGKFQGVLKGAEKVVRIEVNGKEADFHMYLDNSGEAYFIKEVTGANENEENGGFKESDSLKGEGDGSNLGNVNDKESRKDDGLSKNEEDEYNAAADFPLRDERVTLGMDRLNRTDSDADRRYYEFPDEQPSLDDLSEYGSSRYDNLENMEHVLESQDSGSEVVLVSVDGHILTAPISSSERNTEDVELDTPQFHLGPGQGTEFCDDSSEFNSGGGTWADDYFSDLNTSKVASADTCDLKNESTTVEHKVEVSEVDGKHLDQTPENDLKNRESDLCTNSTVESTSCSIKKDDVFKSCLELSALAMQAEDEVNQSDTHSQSEIQGVVEGVEVKSHMSPPAISEAENGLTPDSDLPCSSLSRDLQPEVVTLQKSDLDLDHNASDTKEQTDVTLAVEETQNGEQGSDECAECDNLEDQTAALLKVISAGVEISLCRNFLHAGMGSIAAREAFDANRISEEEFRSSANSIITNPNLVVRIQGNYLQWDKAAPIVLGMAAYNTELPVESTDFIPVEQEKNLKTGEDDSGLPSTPSGRRWRLWPIPFRRVKTIEHTSSNASNEEVFVDSESSSLNQPTEQTATPRGAKESPRKQLVRTNVPSSDQIDSLKLKEGQNLVTFIFSTRVLGEQKVEAHIYLWKWNTRIVISDVDGTITKSDVLGQFMPLVGKDWTHSGIARLFSAIKENGYQLLFLSARAIVQAYLTKSFLFNLKQDGKSLPPGPVVISPDGLFPSLYREVIRRAPHEFKIACLEDIKALFPADYNPFYAGFGNRDTDELSYRKIGIPKGKIFIINPKGEVAINHQIDVKSYTSLHTLVNDMFPPTSMVEQEDFNLWNYWKMPLADVDNL</sequence>
<gene>
    <name evidence="7" type="primary">PAH1_1</name>
    <name evidence="7" type="ORF">A4A49_04002</name>
</gene>
<protein>
    <recommendedName>
        <fullName evidence="3">phosphatidate phosphatase</fullName>
        <ecNumber evidence="3">3.1.3.4</ecNumber>
    </recommendedName>
</protein>
<comment type="cofactor">
    <cofactor evidence="1">
        <name>Mg(2+)</name>
        <dbReference type="ChEBI" id="CHEBI:18420"/>
    </cofactor>
</comment>
<dbReference type="Proteomes" id="UP000187609">
    <property type="component" value="Unassembled WGS sequence"/>
</dbReference>